<keyword evidence="5" id="KW-1185">Reference proteome</keyword>
<name>A0AAV0RTM2_9ROSI</name>
<dbReference type="Gene3D" id="3.30.1370.50">
    <property type="entry name" value="R3H-like domain"/>
    <property type="match status" value="1"/>
</dbReference>
<protein>
    <recommendedName>
        <fullName evidence="3">R3H domain-containing protein</fullName>
    </recommendedName>
</protein>
<dbReference type="InterPro" id="IPR051937">
    <property type="entry name" value="R3H_domain_containing"/>
</dbReference>
<dbReference type="InterPro" id="IPR001374">
    <property type="entry name" value="R3H_dom"/>
</dbReference>
<accession>A0AAV0RTM2</accession>
<evidence type="ECO:0000259" key="3">
    <source>
        <dbReference type="PROSITE" id="PS51061"/>
    </source>
</evidence>
<feature type="compositionally biased region" description="Basic and acidic residues" evidence="2">
    <location>
        <begin position="187"/>
        <end position="204"/>
    </location>
</feature>
<dbReference type="InterPro" id="IPR036867">
    <property type="entry name" value="R3H_dom_sf"/>
</dbReference>
<dbReference type="Pfam" id="PF01424">
    <property type="entry name" value="R3H"/>
    <property type="match status" value="1"/>
</dbReference>
<sequence length="270" mass="30277">MSVTEFAMVEELAFLVRDNLRSKHLVLAMEDTFVNFLQTETSSDGVLELEPMDPYNRLLLHRLADIFGFAHVSIGEGESRHLILERCPETSIPAILVSDILFQCDEPQSISVPDQVLRRDDATPVVQAKTPSLSTIKEREAAYLAARLRIFSVDGEEVREPVEQRPRNIPAVARRMIAHALGQKRAPGRDIDWNEENKEVEEGKSTSVEDSQESSSSVAKGLSRKSSSQNEMSRNRTKEFSKEEQSRAARRMFANALGLQPTKASLPATR</sequence>
<dbReference type="PANTHER" id="PTHR15672">
    <property type="entry name" value="CAMP-REGULATED PHOSPHOPROTEIN 21 RELATED R3H DOMAIN CONTAINING PROTEIN"/>
    <property type="match status" value="1"/>
</dbReference>
<dbReference type="Proteomes" id="UP001154282">
    <property type="component" value="Unassembled WGS sequence"/>
</dbReference>
<reference evidence="4" key="1">
    <citation type="submission" date="2022-08" db="EMBL/GenBank/DDBJ databases">
        <authorList>
            <person name="Gutierrez-Valencia J."/>
        </authorList>
    </citation>
    <scope>NUCLEOTIDE SEQUENCE</scope>
</reference>
<dbReference type="EMBL" id="CAMGYJ010000011">
    <property type="protein sequence ID" value="CAI0559563.1"/>
    <property type="molecule type" value="Genomic_DNA"/>
</dbReference>
<gene>
    <name evidence="4" type="ORF">LITE_LOCUS49287</name>
</gene>
<comment type="caution">
    <text evidence="4">The sequence shown here is derived from an EMBL/GenBank/DDBJ whole genome shotgun (WGS) entry which is preliminary data.</text>
</comment>
<dbReference type="Pfam" id="PF12752">
    <property type="entry name" value="SUZ"/>
    <property type="match status" value="1"/>
</dbReference>
<dbReference type="SUPFAM" id="SSF82708">
    <property type="entry name" value="R3H domain"/>
    <property type="match status" value="1"/>
</dbReference>
<dbReference type="SMART" id="SM00393">
    <property type="entry name" value="R3H"/>
    <property type="match status" value="1"/>
</dbReference>
<evidence type="ECO:0000256" key="1">
    <source>
        <dbReference type="ARBA" id="ARBA00022553"/>
    </source>
</evidence>
<evidence type="ECO:0000256" key="2">
    <source>
        <dbReference type="SAM" id="MobiDB-lite"/>
    </source>
</evidence>
<feature type="domain" description="R3H" evidence="3">
    <location>
        <begin position="23"/>
        <end position="88"/>
    </location>
</feature>
<keyword evidence="1" id="KW-0597">Phosphoprotein</keyword>
<feature type="compositionally biased region" description="Low complexity" evidence="2">
    <location>
        <begin position="205"/>
        <end position="218"/>
    </location>
</feature>
<dbReference type="GO" id="GO:0003676">
    <property type="term" value="F:nucleic acid binding"/>
    <property type="evidence" value="ECO:0007669"/>
    <property type="project" value="UniProtKB-UniRule"/>
</dbReference>
<evidence type="ECO:0000313" key="4">
    <source>
        <dbReference type="EMBL" id="CAI0559563.1"/>
    </source>
</evidence>
<feature type="region of interest" description="Disordered" evidence="2">
    <location>
        <begin position="181"/>
        <end position="270"/>
    </location>
</feature>
<dbReference type="PANTHER" id="PTHR15672:SF25">
    <property type="entry name" value="OS01G0100600 PROTEIN"/>
    <property type="match status" value="1"/>
</dbReference>
<organism evidence="4 5">
    <name type="scientific">Linum tenue</name>
    <dbReference type="NCBI Taxonomy" id="586396"/>
    <lineage>
        <taxon>Eukaryota</taxon>
        <taxon>Viridiplantae</taxon>
        <taxon>Streptophyta</taxon>
        <taxon>Embryophyta</taxon>
        <taxon>Tracheophyta</taxon>
        <taxon>Spermatophyta</taxon>
        <taxon>Magnoliopsida</taxon>
        <taxon>eudicotyledons</taxon>
        <taxon>Gunneridae</taxon>
        <taxon>Pentapetalae</taxon>
        <taxon>rosids</taxon>
        <taxon>fabids</taxon>
        <taxon>Malpighiales</taxon>
        <taxon>Linaceae</taxon>
        <taxon>Linum</taxon>
    </lineage>
</organism>
<evidence type="ECO:0000313" key="5">
    <source>
        <dbReference type="Proteomes" id="UP001154282"/>
    </source>
</evidence>
<dbReference type="AlphaFoldDB" id="A0AAV0RTM2"/>
<feature type="compositionally biased region" description="Basic and acidic residues" evidence="2">
    <location>
        <begin position="233"/>
        <end position="247"/>
    </location>
</feature>
<proteinExistence type="predicted"/>
<dbReference type="InterPro" id="IPR024771">
    <property type="entry name" value="SUZ"/>
</dbReference>
<dbReference type="CDD" id="cd02642">
    <property type="entry name" value="R3H_encore_like"/>
    <property type="match status" value="1"/>
</dbReference>
<dbReference type="PROSITE" id="PS51061">
    <property type="entry name" value="R3H"/>
    <property type="match status" value="1"/>
</dbReference>